<dbReference type="AlphaFoldDB" id="D6U663"/>
<dbReference type="InterPro" id="IPR041678">
    <property type="entry name" value="TetR_C_16"/>
</dbReference>
<dbReference type="Gene3D" id="1.10.357.10">
    <property type="entry name" value="Tetracycline Repressor, domain 2"/>
    <property type="match status" value="1"/>
</dbReference>
<comment type="caution">
    <text evidence="2">The sequence shown here is derived from an EMBL/GenBank/DDBJ whole genome shotgun (WGS) entry which is preliminary data.</text>
</comment>
<gene>
    <name evidence="2" type="ORF">Krac_1079</name>
</gene>
<dbReference type="Proteomes" id="UP000004508">
    <property type="component" value="Unassembled WGS sequence"/>
</dbReference>
<proteinExistence type="predicted"/>
<organism evidence="2 3">
    <name type="scientific">Ktedonobacter racemifer DSM 44963</name>
    <dbReference type="NCBI Taxonomy" id="485913"/>
    <lineage>
        <taxon>Bacteria</taxon>
        <taxon>Bacillati</taxon>
        <taxon>Chloroflexota</taxon>
        <taxon>Ktedonobacteria</taxon>
        <taxon>Ktedonobacterales</taxon>
        <taxon>Ktedonobacteraceae</taxon>
        <taxon>Ktedonobacter</taxon>
    </lineage>
</organism>
<dbReference type="EMBL" id="ADVG01000005">
    <property type="protein sequence ID" value="EFH80474.1"/>
    <property type="molecule type" value="Genomic_DNA"/>
</dbReference>
<evidence type="ECO:0000259" key="1">
    <source>
        <dbReference type="Pfam" id="PF17920"/>
    </source>
</evidence>
<accession>D6U663</accession>
<name>D6U663_KTERA</name>
<dbReference type="InterPro" id="IPR036271">
    <property type="entry name" value="Tet_transcr_reg_TetR-rel_C_sf"/>
</dbReference>
<reference evidence="2 3" key="1">
    <citation type="journal article" date="2011" name="Stand. Genomic Sci.">
        <title>Non-contiguous finished genome sequence and contextual data of the filamentous soil bacterium Ktedonobacter racemifer type strain (SOSP1-21).</title>
        <authorList>
            <person name="Chang Y.J."/>
            <person name="Land M."/>
            <person name="Hauser L."/>
            <person name="Chertkov O."/>
            <person name="Del Rio T.G."/>
            <person name="Nolan M."/>
            <person name="Copeland A."/>
            <person name="Tice H."/>
            <person name="Cheng J.F."/>
            <person name="Lucas S."/>
            <person name="Han C."/>
            <person name="Goodwin L."/>
            <person name="Pitluck S."/>
            <person name="Ivanova N."/>
            <person name="Ovchinikova G."/>
            <person name="Pati A."/>
            <person name="Chen A."/>
            <person name="Palaniappan K."/>
            <person name="Mavromatis K."/>
            <person name="Liolios K."/>
            <person name="Brettin T."/>
            <person name="Fiebig A."/>
            <person name="Rohde M."/>
            <person name="Abt B."/>
            <person name="Goker M."/>
            <person name="Detter J.C."/>
            <person name="Woyke T."/>
            <person name="Bristow J."/>
            <person name="Eisen J.A."/>
            <person name="Markowitz V."/>
            <person name="Hugenholtz P."/>
            <person name="Kyrpides N.C."/>
            <person name="Klenk H.P."/>
            <person name="Lapidus A."/>
        </authorList>
    </citation>
    <scope>NUCLEOTIDE SEQUENCE [LARGE SCALE GENOMIC DNA]</scope>
    <source>
        <strain evidence="3">DSM 44963</strain>
    </source>
</reference>
<protein>
    <recommendedName>
        <fullName evidence="1">Tetracyclin repressor-like C-terminal domain-containing protein</fullName>
    </recommendedName>
</protein>
<dbReference type="RefSeq" id="WP_007923085.1">
    <property type="nucleotide sequence ID" value="NZ_ADVG01000005.1"/>
</dbReference>
<evidence type="ECO:0000313" key="3">
    <source>
        <dbReference type="Proteomes" id="UP000004508"/>
    </source>
</evidence>
<evidence type="ECO:0000313" key="2">
    <source>
        <dbReference type="EMBL" id="EFH80474.1"/>
    </source>
</evidence>
<dbReference type="SUPFAM" id="SSF48498">
    <property type="entry name" value="Tetracyclin repressor-like, C-terminal domain"/>
    <property type="match status" value="1"/>
</dbReference>
<keyword evidence="3" id="KW-1185">Reference proteome</keyword>
<dbReference type="InParanoid" id="D6U663"/>
<dbReference type="Pfam" id="PF17920">
    <property type="entry name" value="TetR_C_16"/>
    <property type="match status" value="1"/>
</dbReference>
<feature type="domain" description="Tetracyclin repressor-like C-terminal" evidence="1">
    <location>
        <begin position="4"/>
        <end position="66"/>
    </location>
</feature>
<sequence length="84" mass="9331">MMRNEQFLRPIEEQVGGPDGHLRAELALSQLIGVNIMSSLLHTEALSAIPDEQLIKIVGSVCQHYLSDELEETSTSKEEPIDMP</sequence>